<accession>A0A818IZK5</accession>
<gene>
    <name evidence="2" type="ORF">LUA448_LOCUS26813</name>
    <name evidence="3" type="ORF">UJA718_LOCUS37117</name>
</gene>
<dbReference type="Proteomes" id="UP000663873">
    <property type="component" value="Unassembled WGS sequence"/>
</dbReference>
<evidence type="ECO:0000256" key="1">
    <source>
        <dbReference type="SAM" id="Phobius"/>
    </source>
</evidence>
<dbReference type="AlphaFoldDB" id="A0A818IZK5"/>
<protein>
    <submittedName>
        <fullName evidence="2">Uncharacterized protein</fullName>
    </submittedName>
</protein>
<evidence type="ECO:0000313" key="2">
    <source>
        <dbReference type="EMBL" id="CAF3528027.1"/>
    </source>
</evidence>
<evidence type="ECO:0000313" key="3">
    <source>
        <dbReference type="EMBL" id="CAF4718390.1"/>
    </source>
</evidence>
<sequence length="184" mass="21720">MSEFEHQITLTITYSDYRRTRIEIPNIGPSFNWFYVHDSVNMTQMKYLFETFTNNFTTFMSISSNTMSSNHQNYCGNTTMILESMNKSESNVFSSPTLNMKNSCTIFNYDTMSLFIILLLLLLVILCALILCFNIYPVCRKIFQRRRRHTYSVRKSEINFFKQFNTDCSGTTVDNSRKNFDKFT</sequence>
<dbReference type="EMBL" id="CAJNYD010003602">
    <property type="protein sequence ID" value="CAF3528027.1"/>
    <property type="molecule type" value="Genomic_DNA"/>
</dbReference>
<reference evidence="2" key="1">
    <citation type="submission" date="2021-02" db="EMBL/GenBank/DDBJ databases">
        <authorList>
            <person name="Nowell W R."/>
        </authorList>
    </citation>
    <scope>NUCLEOTIDE SEQUENCE</scope>
</reference>
<dbReference type="Proteomes" id="UP000663833">
    <property type="component" value="Unassembled WGS sequence"/>
</dbReference>
<dbReference type="EMBL" id="CAJOBP010036534">
    <property type="protein sequence ID" value="CAF4718390.1"/>
    <property type="molecule type" value="Genomic_DNA"/>
</dbReference>
<organism evidence="2 4">
    <name type="scientific">Rotaria socialis</name>
    <dbReference type="NCBI Taxonomy" id="392032"/>
    <lineage>
        <taxon>Eukaryota</taxon>
        <taxon>Metazoa</taxon>
        <taxon>Spiralia</taxon>
        <taxon>Gnathifera</taxon>
        <taxon>Rotifera</taxon>
        <taxon>Eurotatoria</taxon>
        <taxon>Bdelloidea</taxon>
        <taxon>Philodinida</taxon>
        <taxon>Philodinidae</taxon>
        <taxon>Rotaria</taxon>
    </lineage>
</organism>
<feature type="transmembrane region" description="Helical" evidence="1">
    <location>
        <begin position="112"/>
        <end position="139"/>
    </location>
</feature>
<keyword evidence="1" id="KW-0812">Transmembrane</keyword>
<evidence type="ECO:0000313" key="5">
    <source>
        <dbReference type="Proteomes" id="UP000663873"/>
    </source>
</evidence>
<comment type="caution">
    <text evidence="2">The sequence shown here is derived from an EMBL/GenBank/DDBJ whole genome shotgun (WGS) entry which is preliminary data.</text>
</comment>
<proteinExistence type="predicted"/>
<evidence type="ECO:0000313" key="4">
    <source>
        <dbReference type="Proteomes" id="UP000663833"/>
    </source>
</evidence>
<keyword evidence="1" id="KW-0472">Membrane</keyword>
<name>A0A818IZK5_9BILA</name>
<keyword evidence="1" id="KW-1133">Transmembrane helix</keyword>
<keyword evidence="5" id="KW-1185">Reference proteome</keyword>